<proteinExistence type="predicted"/>
<sequence length="86" mass="9362">MAALFSENAQVILTHLQANPDALETAPEIAEATGIDVKKVNGIVTMALQKRGFAYREEVEGKDRKVIILTEAGKTVDPKIEKPEAE</sequence>
<keyword evidence="1" id="KW-0238">DNA-binding</keyword>
<accession>A0A8S5SWJ8</accession>
<reference evidence="1" key="1">
    <citation type="journal article" date="2021" name="Proc. Natl. Acad. Sci. U.S.A.">
        <title>A Catalog of Tens of Thousands of Viruses from Human Metagenomes Reveals Hidden Associations with Chronic Diseases.</title>
        <authorList>
            <person name="Tisza M.J."/>
            <person name="Buck C.B."/>
        </authorList>
    </citation>
    <scope>NUCLEOTIDE SEQUENCE</scope>
    <source>
        <strain evidence="1">CtZHD14</strain>
    </source>
</reference>
<dbReference type="Gene3D" id="1.10.10.10">
    <property type="entry name" value="Winged helix-like DNA-binding domain superfamily/Winged helix DNA-binding domain"/>
    <property type="match status" value="1"/>
</dbReference>
<dbReference type="GO" id="GO:0003677">
    <property type="term" value="F:DNA binding"/>
    <property type="evidence" value="ECO:0007669"/>
    <property type="project" value="UniProtKB-KW"/>
</dbReference>
<protein>
    <submittedName>
        <fullName evidence="1">Transcriptional regulator, MarR/EmrR family, emrR, transcriptional regulator, DNA-binding</fullName>
    </submittedName>
</protein>
<dbReference type="InterPro" id="IPR036390">
    <property type="entry name" value="WH_DNA-bd_sf"/>
</dbReference>
<name>A0A8S5SWJ8_9CAUD</name>
<dbReference type="InterPro" id="IPR036388">
    <property type="entry name" value="WH-like_DNA-bd_sf"/>
</dbReference>
<dbReference type="SUPFAM" id="SSF46785">
    <property type="entry name" value="Winged helix' DNA-binding domain"/>
    <property type="match status" value="1"/>
</dbReference>
<organism evidence="1">
    <name type="scientific">Siphoviridae sp. ctZHD14</name>
    <dbReference type="NCBI Taxonomy" id="2827891"/>
    <lineage>
        <taxon>Viruses</taxon>
        <taxon>Duplodnaviria</taxon>
        <taxon>Heunggongvirae</taxon>
        <taxon>Uroviricota</taxon>
        <taxon>Caudoviricetes</taxon>
    </lineage>
</organism>
<evidence type="ECO:0000313" key="1">
    <source>
        <dbReference type="EMBL" id="DAF55342.1"/>
    </source>
</evidence>
<dbReference type="EMBL" id="BK032687">
    <property type="protein sequence ID" value="DAF55342.1"/>
    <property type="molecule type" value="Genomic_DNA"/>
</dbReference>